<dbReference type="InterPro" id="IPR011047">
    <property type="entry name" value="Quinoprotein_ADH-like_sf"/>
</dbReference>
<dbReference type="PANTHER" id="PTHR42754">
    <property type="entry name" value="ENDOGLUCANASE"/>
    <property type="match status" value="1"/>
</dbReference>
<name>A0ABX7SYJ2_9FLAO</name>
<evidence type="ECO:0008006" key="3">
    <source>
        <dbReference type="Google" id="ProtNLM"/>
    </source>
</evidence>
<protein>
    <recommendedName>
        <fullName evidence="3">Bulb-type lectin domain-containing protein</fullName>
    </recommendedName>
</protein>
<reference evidence="1 2" key="1">
    <citation type="submission" date="2021-03" db="EMBL/GenBank/DDBJ databases">
        <title>Complete genome of Polaribacter_sp.G4M1.</title>
        <authorList>
            <person name="Jeong S.W."/>
            <person name="Bae J.W."/>
        </authorList>
    </citation>
    <scope>NUCLEOTIDE SEQUENCE [LARGE SCALE GENOMIC DNA]</scope>
    <source>
        <strain evidence="1 2">G4M1</strain>
    </source>
</reference>
<dbReference type="EMBL" id="CP071795">
    <property type="protein sequence ID" value="QTD39335.1"/>
    <property type="molecule type" value="Genomic_DNA"/>
</dbReference>
<sequence>MLKNSLLIFICFSFFNCSKDDCITFKNTKNSVQEIKVKTLGGTKNDVANTVAKTIDGGYILAGYTQSNNGDVTTKTNESFDFWVLKFSADSVLEWQKNFGGSEDDRAADIIQTKDGGFAILGYTKSLDGNVTSNAGFQDFWLIKISSTGNLLWQKNYGFSGADYGTSLLQTNDNGFLITGVLDVSASGGQGNSKTRVKKHAGGDYWAIKTDPSGVLEWSKYYGGSFTDTPLGVVKTADNGYILAGSSDSNDFNIKNNKGTYDFWVIKISKTGELLWEKSFGGSEIDEARAIVATNDGNFMVVGDTRSSNKDVTINKGAADVWMVKISPNGKIIWEKTIGGSNFDVARAIYKTQDNGFVIAGSSRSLDNGFSNNGQNDALILKVDKNGKLLWQKTVGGTKIDFLYDVVELNNRSIIAVGESSSSDLEISENKGFTDILVIQINEKNEKI</sequence>
<keyword evidence="2" id="KW-1185">Reference proteome</keyword>
<gene>
    <name evidence="1" type="ORF">JL193_09990</name>
</gene>
<evidence type="ECO:0000313" key="1">
    <source>
        <dbReference type="EMBL" id="QTD39335.1"/>
    </source>
</evidence>
<dbReference type="PANTHER" id="PTHR42754:SF1">
    <property type="entry name" value="LIPOPROTEIN"/>
    <property type="match status" value="1"/>
</dbReference>
<organism evidence="1 2">
    <name type="scientific">Polaribacter batillariae</name>
    <dbReference type="NCBI Taxonomy" id="2808900"/>
    <lineage>
        <taxon>Bacteria</taxon>
        <taxon>Pseudomonadati</taxon>
        <taxon>Bacteroidota</taxon>
        <taxon>Flavobacteriia</taxon>
        <taxon>Flavobacteriales</taxon>
        <taxon>Flavobacteriaceae</taxon>
    </lineage>
</organism>
<evidence type="ECO:0000313" key="2">
    <source>
        <dbReference type="Proteomes" id="UP000663935"/>
    </source>
</evidence>
<proteinExistence type="predicted"/>
<accession>A0ABX7SYJ2</accession>
<dbReference type="Proteomes" id="UP000663935">
    <property type="component" value="Chromosome"/>
</dbReference>
<dbReference type="SUPFAM" id="SSF50998">
    <property type="entry name" value="Quinoprotein alcohol dehydrogenase-like"/>
    <property type="match status" value="1"/>
</dbReference>